<organism evidence="7 8">
    <name type="scientific">Lupinus luteus</name>
    <name type="common">European yellow lupine</name>
    <dbReference type="NCBI Taxonomy" id="3873"/>
    <lineage>
        <taxon>Eukaryota</taxon>
        <taxon>Viridiplantae</taxon>
        <taxon>Streptophyta</taxon>
        <taxon>Embryophyta</taxon>
        <taxon>Tracheophyta</taxon>
        <taxon>Spermatophyta</taxon>
        <taxon>Magnoliopsida</taxon>
        <taxon>eudicotyledons</taxon>
        <taxon>Gunneridae</taxon>
        <taxon>Pentapetalae</taxon>
        <taxon>rosids</taxon>
        <taxon>fabids</taxon>
        <taxon>Fabales</taxon>
        <taxon>Fabaceae</taxon>
        <taxon>Papilionoideae</taxon>
        <taxon>50 kb inversion clade</taxon>
        <taxon>genistoids sensu lato</taxon>
        <taxon>core genistoids</taxon>
        <taxon>Genisteae</taxon>
        <taxon>Lupinus</taxon>
    </lineage>
</organism>
<dbReference type="InterPro" id="IPR010851">
    <property type="entry name" value="DEFL"/>
</dbReference>
<feature type="chain" id="PRO_5043774297" evidence="6">
    <location>
        <begin position="23"/>
        <end position="66"/>
    </location>
</feature>
<accession>A0AAV1WHX1</accession>
<keyword evidence="2" id="KW-0929">Antimicrobial</keyword>
<evidence type="ECO:0000256" key="3">
    <source>
        <dbReference type="ARBA" id="ARBA00022577"/>
    </source>
</evidence>
<dbReference type="AlphaFoldDB" id="A0AAV1WHX1"/>
<dbReference type="Proteomes" id="UP001497480">
    <property type="component" value="Unassembled WGS sequence"/>
</dbReference>
<dbReference type="Pfam" id="PF25052">
    <property type="entry name" value="AtDEF-like"/>
    <property type="match status" value="1"/>
</dbReference>
<gene>
    <name evidence="7" type="ORF">LLUT_LOCUS9883</name>
</gene>
<dbReference type="EMBL" id="CAXHTB010000006">
    <property type="protein sequence ID" value="CAL0308823.1"/>
    <property type="molecule type" value="Genomic_DNA"/>
</dbReference>
<comment type="caution">
    <text evidence="7">The sequence shown here is derived from an EMBL/GenBank/DDBJ whole genome shotgun (WGS) entry which is preliminary data.</text>
</comment>
<keyword evidence="4" id="KW-0611">Plant defense</keyword>
<evidence type="ECO:0000256" key="1">
    <source>
        <dbReference type="ARBA" id="ARBA00006722"/>
    </source>
</evidence>
<name>A0AAV1WHX1_LUPLU</name>
<proteinExistence type="inferred from homology"/>
<keyword evidence="3" id="KW-0295">Fungicide</keyword>
<feature type="signal peptide" evidence="6">
    <location>
        <begin position="1"/>
        <end position="22"/>
    </location>
</feature>
<comment type="similarity">
    <text evidence="1">Belongs to the DEFL family.</text>
</comment>
<evidence type="ECO:0000256" key="6">
    <source>
        <dbReference type="SAM" id="SignalP"/>
    </source>
</evidence>
<keyword evidence="8" id="KW-1185">Reference proteome</keyword>
<protein>
    <submittedName>
        <fullName evidence="7">Uncharacterized protein</fullName>
    </submittedName>
</protein>
<sequence>MTFLKIAFAAMIVVLLFSHGMAEKCFYNNRCPLNTDPSCDDRCKNMGFSSGKCLPPDPDDNYCCCY</sequence>
<dbReference type="GO" id="GO:0031640">
    <property type="term" value="P:killing of cells of another organism"/>
    <property type="evidence" value="ECO:0007669"/>
    <property type="project" value="UniProtKB-KW"/>
</dbReference>
<reference evidence="7 8" key="1">
    <citation type="submission" date="2024-03" db="EMBL/GenBank/DDBJ databases">
        <authorList>
            <person name="Martinez-Hernandez J."/>
        </authorList>
    </citation>
    <scope>NUCLEOTIDE SEQUENCE [LARGE SCALE GENOMIC DNA]</scope>
</reference>
<evidence type="ECO:0000256" key="4">
    <source>
        <dbReference type="ARBA" id="ARBA00022821"/>
    </source>
</evidence>
<evidence type="ECO:0000313" key="7">
    <source>
        <dbReference type="EMBL" id="CAL0308823.1"/>
    </source>
</evidence>
<evidence type="ECO:0000313" key="8">
    <source>
        <dbReference type="Proteomes" id="UP001497480"/>
    </source>
</evidence>
<dbReference type="GO" id="GO:0050832">
    <property type="term" value="P:defense response to fungus"/>
    <property type="evidence" value="ECO:0007669"/>
    <property type="project" value="UniProtKB-KW"/>
</dbReference>
<keyword evidence="5" id="KW-1015">Disulfide bond</keyword>
<evidence type="ECO:0000256" key="5">
    <source>
        <dbReference type="ARBA" id="ARBA00023157"/>
    </source>
</evidence>
<evidence type="ECO:0000256" key="2">
    <source>
        <dbReference type="ARBA" id="ARBA00022529"/>
    </source>
</evidence>
<keyword evidence="6" id="KW-0732">Signal</keyword>